<dbReference type="STRING" id="1210089.GCA_001613165_06158"/>
<dbReference type="Proteomes" id="UP000255355">
    <property type="component" value="Unassembled WGS sequence"/>
</dbReference>
<dbReference type="OrthoDB" id="3363827at2"/>
<evidence type="ECO:0000256" key="1">
    <source>
        <dbReference type="SAM" id="Phobius"/>
    </source>
</evidence>
<keyword evidence="3" id="KW-1185">Reference proteome</keyword>
<name>A0A370GHP5_9NOCA</name>
<reference evidence="2 3" key="1">
    <citation type="submission" date="2018-07" db="EMBL/GenBank/DDBJ databases">
        <title>Genomic Encyclopedia of Type Strains, Phase IV (KMG-IV): sequencing the most valuable type-strain genomes for metagenomic binning, comparative biology and taxonomic classification.</title>
        <authorList>
            <person name="Goeker M."/>
        </authorList>
    </citation>
    <scope>NUCLEOTIDE SEQUENCE [LARGE SCALE GENOMIC DNA]</scope>
    <source>
        <strain evidence="2 3">DSM 44952</strain>
    </source>
</reference>
<dbReference type="PROSITE" id="PS51257">
    <property type="entry name" value="PROKAR_LIPOPROTEIN"/>
    <property type="match status" value="1"/>
</dbReference>
<keyword evidence="1" id="KW-0812">Transmembrane</keyword>
<keyword evidence="1" id="KW-1133">Transmembrane helix</keyword>
<feature type="transmembrane region" description="Helical" evidence="1">
    <location>
        <begin position="55"/>
        <end position="77"/>
    </location>
</feature>
<proteinExistence type="predicted"/>
<accession>A0A370GHP5</accession>
<keyword evidence="1" id="KW-0472">Membrane</keyword>
<evidence type="ECO:0000313" key="2">
    <source>
        <dbReference type="EMBL" id="RDI43292.1"/>
    </source>
</evidence>
<dbReference type="RefSeq" id="WP_068027611.1">
    <property type="nucleotide sequence ID" value="NZ_QQAZ01000022.1"/>
</dbReference>
<protein>
    <submittedName>
        <fullName evidence="2">Uncharacterized protein</fullName>
    </submittedName>
</protein>
<gene>
    <name evidence="2" type="ORF">DFR68_12254</name>
</gene>
<evidence type="ECO:0000313" key="3">
    <source>
        <dbReference type="Proteomes" id="UP000255355"/>
    </source>
</evidence>
<comment type="caution">
    <text evidence="2">The sequence shown here is derived from an EMBL/GenBank/DDBJ whole genome shotgun (WGS) entry which is preliminary data.</text>
</comment>
<organism evidence="2 3">
    <name type="scientific">Nocardia mexicana</name>
    <dbReference type="NCBI Taxonomy" id="279262"/>
    <lineage>
        <taxon>Bacteria</taxon>
        <taxon>Bacillati</taxon>
        <taxon>Actinomycetota</taxon>
        <taxon>Actinomycetes</taxon>
        <taxon>Mycobacteriales</taxon>
        <taxon>Nocardiaceae</taxon>
        <taxon>Nocardia</taxon>
    </lineage>
</organism>
<sequence>MSTANRPARLNRTLLAVIGLALAVAGGCVIAAWSGRLRWADPDAALVPGTAAPPGWVLVAIAVGAVLIGLAALRWLAAQATRLPRRTSWRIGAPGAAGITVLDSRTAAAPLVTDIESDPQVRSATARLSGPAGAPELHLVVTAEPDADLTALRGRILSHAVARLRTALEVDIIPVTMELRLADRGRLARAR</sequence>
<dbReference type="AlphaFoldDB" id="A0A370GHP5"/>
<dbReference type="EMBL" id="QQAZ01000022">
    <property type="protein sequence ID" value="RDI43292.1"/>
    <property type="molecule type" value="Genomic_DNA"/>
</dbReference>